<feature type="compositionally biased region" description="Pro residues" evidence="1">
    <location>
        <begin position="1251"/>
        <end position="1270"/>
    </location>
</feature>
<evidence type="ECO:0000313" key="6">
    <source>
        <dbReference type="Proteomes" id="UP000530928"/>
    </source>
</evidence>
<feature type="chain" id="PRO_5031397033" description="SpaA-like prealbumin fold domain-containing protein" evidence="3">
    <location>
        <begin position="27"/>
        <end position="1315"/>
    </location>
</feature>
<name>A0A7W0CTA7_9ACTN</name>
<keyword evidence="2" id="KW-0472">Membrane</keyword>
<dbReference type="Proteomes" id="UP000530928">
    <property type="component" value="Unassembled WGS sequence"/>
</dbReference>
<comment type="caution">
    <text evidence="5">The sequence shown here is derived from an EMBL/GenBank/DDBJ whole genome shotgun (WGS) entry which is preliminary data.</text>
</comment>
<dbReference type="Pfam" id="PF19403">
    <property type="entry name" value="SpaA_2"/>
    <property type="match status" value="2"/>
</dbReference>
<keyword evidence="2" id="KW-0812">Transmembrane</keyword>
<evidence type="ECO:0000259" key="4">
    <source>
        <dbReference type="Pfam" id="PF19403"/>
    </source>
</evidence>
<sequence>MRPSRWIAIFTACALSIAGHVPLADAALGGLTDFEIDGNMSVDGSRPGAGVDWDNAATAVKGSTRNDSETCTGKDDDTLGDSSLNDLDVLRPVVSQGDNVPGKTDLCNAYAAWEAVQVGDELHYILYSAWRRNPGEPGQVSFYIPIVPASATSNADVRLIRFDYESNTGATTAYVRSYTGSGWNQVPQTAGFQAAVSSPSPASFGEFALDLTEAGIITEETPCQRFAASYAFTQTGNSDSAKLKDYVGFRPSMVINTCSMVRVTKQTSPESPDPAAAFDVTLAESSGAASYSATLTVPGSPSTTFNEVLAAPDYTLTESGPPAPWSLRSIVCQAYTLTSTTPATITLVSDGVPTGDKLPVVPPAYAPGSQPSATCTITNRAPSLTLIKEVDSTARPNPPATPDMWLLNASGPQNVQVKGSKDGVTTVVRPGTYTLSEQQDPANPPPVSYLDGTTWDCGSGPTTTVVITATSSTVCRIVNTASPAELTLVKVVDSTGDPSTPPAASDFELTATFQSGEASDPGVMDGGGAVSGTTGTPAVTDRKVKRGVYGLAETTVPGYRATWRCVDGNGTVLSTAPQVSIPTVDEGDRANTLRTIDVTCTVTNTFTQAKIEISGPAVNAVGEPHDFVVTVTQVGAGGTEEPVVGIVPDLAIVPQGDLDDYTVDNGCLAGTDANGQCTVTVTATEAGVIVIEGRGLPDPFNVTFTPPTTSQKRFRAYRVDGEASGVNLAGQDHTFTLSGIQFAATDAGGNPSGQGPLQAGSVIRFTWDGPGEATGTGVTSLGGQAYQCVVDDTGTCQATVTSAVADEGTLTVTGISVFLDRGEGVTTESRIEYGQPALVGSAPVLTKTWVSFDVSVDRPNAVNLIRREHTFTFTVTQKVGSAAAQPVRGGTLTYDWVPTSDDLTIDPAGSCSLGSAGTCDVVVRSSTLGTGRITVTGLRDVPVSDGVTLSVATTDAWASSSLTVPPSPPTKTWVGFTVALLPQSANNLVGERHVITVRVTGFGGPAGPAPGPAPVSGARVEARVVSGSATFDEAASTCSTGTSELGDCTLVYVRQSPGKLTIELERLHDLRIAGTNFGTVPIFDPDHPDGAPGMVFDLEPADVQAAKTWWDVRVRLSPDAVNDVGDPHVFTATVERTADGSTWEPVPDDATLTSTWEPSPAGSSSVVSDTCASPGTRDGVCRITVTSAVASTGVLTVTGVTLYVDRDGNGVIGDDVNGDGTITSDEYGDELAEVSDLAPVSATKRWQPGGEPTPTPTPKPTPPAPRPQPPVVIVPAADDEVLLPYTGMPSWPAWLGAFLVLLGGLAVRLSRPRRR</sequence>
<keyword evidence="2" id="KW-1133">Transmembrane helix</keyword>
<reference evidence="5 6" key="1">
    <citation type="submission" date="2020-07" db="EMBL/GenBank/DDBJ databases">
        <title>Genomic Encyclopedia of Type Strains, Phase IV (KMG-IV): sequencing the most valuable type-strain genomes for metagenomic binning, comparative biology and taxonomic classification.</title>
        <authorList>
            <person name="Goeker M."/>
        </authorList>
    </citation>
    <scope>NUCLEOTIDE SEQUENCE [LARGE SCALE GENOMIC DNA]</scope>
    <source>
        <strain evidence="5 6">DSM 45533</strain>
    </source>
</reference>
<evidence type="ECO:0000256" key="1">
    <source>
        <dbReference type="SAM" id="MobiDB-lite"/>
    </source>
</evidence>
<dbReference type="RefSeq" id="WP_181615690.1">
    <property type="nucleotide sequence ID" value="NZ_BAABAM010000010.1"/>
</dbReference>
<dbReference type="InterPro" id="IPR045826">
    <property type="entry name" value="SpaA_PFL_dom_2"/>
</dbReference>
<proteinExistence type="predicted"/>
<evidence type="ECO:0000256" key="2">
    <source>
        <dbReference type="SAM" id="Phobius"/>
    </source>
</evidence>
<feature type="compositionally biased region" description="Polar residues" evidence="1">
    <location>
        <begin position="1155"/>
        <end position="1173"/>
    </location>
</feature>
<keyword evidence="6" id="KW-1185">Reference proteome</keyword>
<gene>
    <name evidence="5" type="ORF">HNR30_008355</name>
</gene>
<keyword evidence="3" id="KW-0732">Signal</keyword>
<protein>
    <recommendedName>
        <fullName evidence="4">SpaA-like prealbumin fold domain-containing protein</fullName>
    </recommendedName>
</protein>
<evidence type="ECO:0000313" key="5">
    <source>
        <dbReference type="EMBL" id="MBA2896959.1"/>
    </source>
</evidence>
<organism evidence="5 6">
    <name type="scientific">Nonomuraea soli</name>
    <dbReference type="NCBI Taxonomy" id="1032476"/>
    <lineage>
        <taxon>Bacteria</taxon>
        <taxon>Bacillati</taxon>
        <taxon>Actinomycetota</taxon>
        <taxon>Actinomycetes</taxon>
        <taxon>Streptosporangiales</taxon>
        <taxon>Streptosporangiaceae</taxon>
        <taxon>Nonomuraea</taxon>
    </lineage>
</organism>
<evidence type="ECO:0000256" key="3">
    <source>
        <dbReference type="SAM" id="SignalP"/>
    </source>
</evidence>
<dbReference type="EMBL" id="JACDUR010000010">
    <property type="protein sequence ID" value="MBA2896959.1"/>
    <property type="molecule type" value="Genomic_DNA"/>
</dbReference>
<feature type="domain" description="SpaA-like prealbumin fold" evidence="4">
    <location>
        <begin position="482"/>
        <end position="572"/>
    </location>
</feature>
<dbReference type="InterPro" id="IPR018247">
    <property type="entry name" value="EF_Hand_1_Ca_BS"/>
</dbReference>
<feature type="transmembrane region" description="Helical" evidence="2">
    <location>
        <begin position="1291"/>
        <end position="1309"/>
    </location>
</feature>
<feature type="signal peptide" evidence="3">
    <location>
        <begin position="1"/>
        <end position="26"/>
    </location>
</feature>
<feature type="region of interest" description="Disordered" evidence="1">
    <location>
        <begin position="1240"/>
        <end position="1270"/>
    </location>
</feature>
<dbReference type="PROSITE" id="PS00018">
    <property type="entry name" value="EF_HAND_1"/>
    <property type="match status" value="1"/>
</dbReference>
<feature type="region of interest" description="Disordered" evidence="1">
    <location>
        <begin position="1155"/>
        <end position="1175"/>
    </location>
</feature>
<feature type="domain" description="SpaA-like prealbumin fold" evidence="4">
    <location>
        <begin position="382"/>
        <end position="475"/>
    </location>
</feature>
<accession>A0A7W0CTA7</accession>